<dbReference type="InterPro" id="IPR056798">
    <property type="entry name" value="ADH_Fe_C"/>
</dbReference>
<evidence type="ECO:0000313" key="6">
    <source>
        <dbReference type="Proteomes" id="UP000326354"/>
    </source>
</evidence>
<proteinExistence type="inferred from homology"/>
<feature type="domain" description="Alcohol dehydrogenase iron-type/glycerol dehydrogenase GldA" evidence="3">
    <location>
        <begin position="11"/>
        <end position="178"/>
    </location>
</feature>
<evidence type="ECO:0000259" key="3">
    <source>
        <dbReference type="Pfam" id="PF00465"/>
    </source>
</evidence>
<dbReference type="RefSeq" id="WP_151967044.1">
    <property type="nucleotide sequence ID" value="NZ_AP019860.1"/>
</dbReference>
<dbReference type="EMBL" id="AP019860">
    <property type="protein sequence ID" value="BBM82817.1"/>
    <property type="molecule type" value="Genomic_DNA"/>
</dbReference>
<evidence type="ECO:0000256" key="2">
    <source>
        <dbReference type="ARBA" id="ARBA00023002"/>
    </source>
</evidence>
<dbReference type="Gene3D" id="1.20.1090.10">
    <property type="entry name" value="Dehydroquinate synthase-like - alpha domain"/>
    <property type="match status" value="1"/>
</dbReference>
<evidence type="ECO:0000313" key="5">
    <source>
        <dbReference type="EMBL" id="BBM82817.1"/>
    </source>
</evidence>
<dbReference type="Proteomes" id="UP000326354">
    <property type="component" value="Chromosome"/>
</dbReference>
<protein>
    <submittedName>
        <fullName evidence="5">Iron alcohol dehydrogenase</fullName>
    </submittedName>
</protein>
<keyword evidence="6" id="KW-1185">Reference proteome</keyword>
<dbReference type="InterPro" id="IPR001670">
    <property type="entry name" value="ADH_Fe/GldA"/>
</dbReference>
<dbReference type="FunFam" id="3.40.50.1970:FF:000003">
    <property type="entry name" value="Alcohol dehydrogenase, iron-containing"/>
    <property type="match status" value="1"/>
</dbReference>
<dbReference type="Gene3D" id="3.40.50.1970">
    <property type="match status" value="1"/>
</dbReference>
<dbReference type="OrthoDB" id="9804734at2"/>
<reference evidence="5 6" key="1">
    <citation type="submission" date="2019-08" db="EMBL/GenBank/DDBJ databases">
        <title>Complete genome sequence of Candidatus Uab amorphum.</title>
        <authorList>
            <person name="Shiratori T."/>
            <person name="Suzuki S."/>
            <person name="Kakizawa Y."/>
            <person name="Ishida K."/>
        </authorList>
    </citation>
    <scope>NUCLEOTIDE SEQUENCE [LARGE SCALE GENOMIC DNA]</scope>
    <source>
        <strain evidence="5 6">SRT547</strain>
    </source>
</reference>
<dbReference type="GO" id="GO:0046872">
    <property type="term" value="F:metal ion binding"/>
    <property type="evidence" value="ECO:0007669"/>
    <property type="project" value="InterPro"/>
</dbReference>
<dbReference type="PANTHER" id="PTHR11496:SF102">
    <property type="entry name" value="ALCOHOL DEHYDROGENASE 4"/>
    <property type="match status" value="1"/>
</dbReference>
<dbReference type="KEGG" id="uam:UABAM_01160"/>
<gene>
    <name evidence="5" type="ORF">UABAM_01160</name>
</gene>
<comment type="similarity">
    <text evidence="1">Belongs to the iron-containing alcohol dehydrogenase family.</text>
</comment>
<feature type="domain" description="Fe-containing alcohol dehydrogenase-like C-terminal" evidence="4">
    <location>
        <begin position="191"/>
        <end position="379"/>
    </location>
</feature>
<evidence type="ECO:0000259" key="4">
    <source>
        <dbReference type="Pfam" id="PF25137"/>
    </source>
</evidence>
<dbReference type="Pfam" id="PF00465">
    <property type="entry name" value="Fe-ADH"/>
    <property type="match status" value="1"/>
</dbReference>
<dbReference type="CDD" id="cd08551">
    <property type="entry name" value="Fe-ADH"/>
    <property type="match status" value="1"/>
</dbReference>
<sequence>MWQPFEYAAKSKIIFGKNSLERLGEVVESFSVQRVVIVTDQGIIDAGHAQKAVENLTQRNITALIFSDFAENPTTENVKVGVQFAKENDIELIVGLGGGSSMDCAKGINFILSNGGEMHDYWGYGKAQQPMLPMIGIPTTTGTGSEAQSYALISDAKTHRKMACGDPKAAFKVAILDPELTKTQPVSVIKATGIDAISHALESAVTKRRNAMSASFSLYAWKLLNEHFERMLFEPTDEETNTNMQIGACYSGMAIENSMLGAAHASANPLTKNFGITHGHAIALMLPHVIRYNATHAQDIYEDLCRISGITVGSCAGKALARRVEKLISFTELPTNLRAYDIPSDAINNLAAEATKEWTAQFNPRMVKHNDFVTLYNRAL</sequence>
<accession>A0A5S9IJR6</accession>
<organism evidence="5 6">
    <name type="scientific">Uabimicrobium amorphum</name>
    <dbReference type="NCBI Taxonomy" id="2596890"/>
    <lineage>
        <taxon>Bacteria</taxon>
        <taxon>Pseudomonadati</taxon>
        <taxon>Planctomycetota</taxon>
        <taxon>Candidatus Uabimicrobiia</taxon>
        <taxon>Candidatus Uabimicrobiales</taxon>
        <taxon>Candidatus Uabimicrobiaceae</taxon>
        <taxon>Candidatus Uabimicrobium</taxon>
    </lineage>
</organism>
<evidence type="ECO:0000256" key="1">
    <source>
        <dbReference type="ARBA" id="ARBA00007358"/>
    </source>
</evidence>
<name>A0A5S9IJR6_UABAM</name>
<dbReference type="InterPro" id="IPR039697">
    <property type="entry name" value="Alcohol_dehydrogenase_Fe"/>
</dbReference>
<dbReference type="AlphaFoldDB" id="A0A5S9IJR6"/>
<dbReference type="PANTHER" id="PTHR11496">
    <property type="entry name" value="ALCOHOL DEHYDROGENASE"/>
    <property type="match status" value="1"/>
</dbReference>
<keyword evidence="2" id="KW-0560">Oxidoreductase</keyword>
<dbReference type="SUPFAM" id="SSF56796">
    <property type="entry name" value="Dehydroquinate synthase-like"/>
    <property type="match status" value="1"/>
</dbReference>
<dbReference type="GO" id="GO:0004022">
    <property type="term" value="F:alcohol dehydrogenase (NAD+) activity"/>
    <property type="evidence" value="ECO:0007669"/>
    <property type="project" value="TreeGrafter"/>
</dbReference>
<dbReference type="Pfam" id="PF25137">
    <property type="entry name" value="ADH_Fe_C"/>
    <property type="match status" value="1"/>
</dbReference>